<proteinExistence type="predicted"/>
<gene>
    <name evidence="1" type="ORF">AYBTSS11_LOCUS4077</name>
</gene>
<sequence length="63" mass="7319">MASPVVRTLANMLLTGTEKLEPERRKYHRLVDNDDRLLFCIGRCCLRAVFVYVLIDEFATVDM</sequence>
<reference evidence="1" key="1">
    <citation type="submission" date="2023-10" db="EMBL/GenBank/DDBJ databases">
        <authorList>
            <person name="Domelevo Entfellner J.-B."/>
        </authorList>
    </citation>
    <scope>NUCLEOTIDE SEQUENCE</scope>
</reference>
<dbReference type="Proteomes" id="UP001189624">
    <property type="component" value="Chromosome 2"/>
</dbReference>
<accession>A0AA86RVX7</accession>
<evidence type="ECO:0000313" key="1">
    <source>
        <dbReference type="EMBL" id="CAJ1927428.1"/>
    </source>
</evidence>
<keyword evidence="2" id="KW-1185">Reference proteome</keyword>
<organism evidence="1 2">
    <name type="scientific">Sphenostylis stenocarpa</name>
    <dbReference type="NCBI Taxonomy" id="92480"/>
    <lineage>
        <taxon>Eukaryota</taxon>
        <taxon>Viridiplantae</taxon>
        <taxon>Streptophyta</taxon>
        <taxon>Embryophyta</taxon>
        <taxon>Tracheophyta</taxon>
        <taxon>Spermatophyta</taxon>
        <taxon>Magnoliopsida</taxon>
        <taxon>eudicotyledons</taxon>
        <taxon>Gunneridae</taxon>
        <taxon>Pentapetalae</taxon>
        <taxon>rosids</taxon>
        <taxon>fabids</taxon>
        <taxon>Fabales</taxon>
        <taxon>Fabaceae</taxon>
        <taxon>Papilionoideae</taxon>
        <taxon>50 kb inversion clade</taxon>
        <taxon>NPAAA clade</taxon>
        <taxon>indigoferoid/millettioid clade</taxon>
        <taxon>Phaseoleae</taxon>
        <taxon>Sphenostylis</taxon>
    </lineage>
</organism>
<protein>
    <submittedName>
        <fullName evidence="1">Uncharacterized protein</fullName>
    </submittedName>
</protein>
<name>A0AA86RVX7_9FABA</name>
<evidence type="ECO:0000313" key="2">
    <source>
        <dbReference type="Proteomes" id="UP001189624"/>
    </source>
</evidence>
<dbReference type="EMBL" id="OY731399">
    <property type="protein sequence ID" value="CAJ1927428.1"/>
    <property type="molecule type" value="Genomic_DNA"/>
</dbReference>
<dbReference type="Gramene" id="rna-AYBTSS11_LOCUS4077">
    <property type="protein sequence ID" value="CAJ1927428.1"/>
    <property type="gene ID" value="gene-AYBTSS11_LOCUS4077"/>
</dbReference>
<dbReference type="AlphaFoldDB" id="A0AA86RVX7"/>